<evidence type="ECO:0000256" key="3">
    <source>
        <dbReference type="PROSITE-ProRule" id="PRU00221"/>
    </source>
</evidence>
<dbReference type="PROSITE" id="PS00678">
    <property type="entry name" value="WD_REPEATS_1"/>
    <property type="match status" value="1"/>
</dbReference>
<evidence type="ECO:0000313" key="5">
    <source>
        <dbReference type="Proteomes" id="UP000785200"/>
    </source>
</evidence>
<organism evidence="4 5">
    <name type="scientific">Hyphodiscus hymeniophilus</name>
    <dbReference type="NCBI Taxonomy" id="353542"/>
    <lineage>
        <taxon>Eukaryota</taxon>
        <taxon>Fungi</taxon>
        <taxon>Dikarya</taxon>
        <taxon>Ascomycota</taxon>
        <taxon>Pezizomycotina</taxon>
        <taxon>Leotiomycetes</taxon>
        <taxon>Helotiales</taxon>
        <taxon>Hyphodiscaceae</taxon>
        <taxon>Hyphodiscus</taxon>
    </lineage>
</organism>
<dbReference type="EMBL" id="VNKQ01000013">
    <property type="protein sequence ID" value="KAG0647271.1"/>
    <property type="molecule type" value="Genomic_DNA"/>
</dbReference>
<dbReference type="InterPro" id="IPR015943">
    <property type="entry name" value="WD40/YVTN_repeat-like_dom_sf"/>
</dbReference>
<feature type="repeat" description="WD" evidence="3">
    <location>
        <begin position="57"/>
        <end position="74"/>
    </location>
</feature>
<protein>
    <submittedName>
        <fullName evidence="4">Uncharacterized protein</fullName>
    </submittedName>
</protein>
<sequence length="74" mass="8327">LRRRWWWVLAKDRSHYICVGLDNGDIHVLDHDGEGERVVSASEKGLWALDAWGDEWVAAGGVDGVVRVWDLGSL</sequence>
<dbReference type="AlphaFoldDB" id="A0A9P6VG02"/>
<keyword evidence="2" id="KW-0677">Repeat</keyword>
<dbReference type="SUPFAM" id="SSF50978">
    <property type="entry name" value="WD40 repeat-like"/>
    <property type="match status" value="1"/>
</dbReference>
<dbReference type="PROSITE" id="PS50082">
    <property type="entry name" value="WD_REPEATS_2"/>
    <property type="match status" value="1"/>
</dbReference>
<dbReference type="InterPro" id="IPR019775">
    <property type="entry name" value="WD40_repeat_CS"/>
</dbReference>
<evidence type="ECO:0000313" key="4">
    <source>
        <dbReference type="EMBL" id="KAG0647271.1"/>
    </source>
</evidence>
<keyword evidence="5" id="KW-1185">Reference proteome</keyword>
<dbReference type="Proteomes" id="UP000785200">
    <property type="component" value="Unassembled WGS sequence"/>
</dbReference>
<evidence type="ECO:0000256" key="2">
    <source>
        <dbReference type="ARBA" id="ARBA00022737"/>
    </source>
</evidence>
<comment type="caution">
    <text evidence="4">The sequence shown here is derived from an EMBL/GenBank/DDBJ whole genome shotgun (WGS) entry which is preliminary data.</text>
</comment>
<accession>A0A9P6VG02</accession>
<evidence type="ECO:0000256" key="1">
    <source>
        <dbReference type="ARBA" id="ARBA00022574"/>
    </source>
</evidence>
<gene>
    <name evidence="4" type="ORF">D0Z07_7240</name>
</gene>
<proteinExistence type="predicted"/>
<name>A0A9P6VG02_9HELO</name>
<dbReference type="InterPro" id="IPR036322">
    <property type="entry name" value="WD40_repeat_dom_sf"/>
</dbReference>
<dbReference type="Gene3D" id="2.130.10.10">
    <property type="entry name" value="YVTN repeat-like/Quinoprotein amine dehydrogenase"/>
    <property type="match status" value="1"/>
</dbReference>
<feature type="non-terminal residue" evidence="4">
    <location>
        <position position="74"/>
    </location>
</feature>
<keyword evidence="1 3" id="KW-0853">WD repeat</keyword>
<dbReference type="InterPro" id="IPR001680">
    <property type="entry name" value="WD40_rpt"/>
</dbReference>
<reference evidence="4" key="1">
    <citation type="submission" date="2019-07" db="EMBL/GenBank/DDBJ databases">
        <title>Hyphodiscus hymeniophilus genome sequencing and assembly.</title>
        <authorList>
            <person name="Kramer G."/>
            <person name="Nodwell J."/>
        </authorList>
    </citation>
    <scope>NUCLEOTIDE SEQUENCE</scope>
    <source>
        <strain evidence="4">ATCC 34498</strain>
    </source>
</reference>